<dbReference type="RefSeq" id="WP_121228425.1">
    <property type="nucleotide sequence ID" value="NZ_JBIUBA010000079.1"/>
</dbReference>
<accession>A0A495XI17</accession>
<evidence type="ECO:0000313" key="3">
    <source>
        <dbReference type="Proteomes" id="UP000272729"/>
    </source>
</evidence>
<name>A0A495XI17_9PSEU</name>
<dbReference type="EMBL" id="RBXR01000001">
    <property type="protein sequence ID" value="RKT74131.1"/>
    <property type="molecule type" value="Genomic_DNA"/>
</dbReference>
<proteinExistence type="predicted"/>
<comment type="caution">
    <text evidence="2">The sequence shown here is derived from an EMBL/GenBank/DDBJ whole genome shotgun (WGS) entry which is preliminary data.</text>
</comment>
<dbReference type="Proteomes" id="UP000272729">
    <property type="component" value="Unassembled WGS sequence"/>
</dbReference>
<evidence type="ECO:0000313" key="2">
    <source>
        <dbReference type="EMBL" id="RKT74131.1"/>
    </source>
</evidence>
<dbReference type="OrthoDB" id="3387554at2"/>
<protein>
    <recommendedName>
        <fullName evidence="4">CU044_5270 family protein</fullName>
    </recommendedName>
</protein>
<evidence type="ECO:0008006" key="4">
    <source>
        <dbReference type="Google" id="ProtNLM"/>
    </source>
</evidence>
<dbReference type="NCBIfam" id="NF038083">
    <property type="entry name" value="CU044_5270_fam"/>
    <property type="match status" value="1"/>
</dbReference>
<reference evidence="2 3" key="1">
    <citation type="submission" date="2018-10" db="EMBL/GenBank/DDBJ databases">
        <title>Sequencing the genomes of 1000 actinobacteria strains.</title>
        <authorList>
            <person name="Klenk H.-P."/>
        </authorList>
    </citation>
    <scope>NUCLEOTIDE SEQUENCE [LARGE SCALE GENOMIC DNA]</scope>
    <source>
        <strain evidence="2 3">DSM 43911</strain>
    </source>
</reference>
<sequence length="360" mass="37904">MAERDRLDEGVRGVLADPAPMSDEAFAAGRARVLAVAGGVASGPRLHSPTGDRQPAAGGSRSGSAGRWVAVAACVAVVAVAAVVGTSVSSPPEATAAEVLNRAAESVLGAHDPVLAPGQYRYTRTRDWALAVDDRGDRKFRHLYEGVSETWRPQDWRAEWLSRYTVTGKRQWVEGTEADARAAGVPLEEPRTTERTAPCGDFVPELGESGTCADVAGSWRHPTDAFLDRLPRDPAELHRQLVEAAGDVPGGPMAVAADVLATAWVPEDLRAALYQALAELPDLSVSDRAANLDGRVGVALRAGAGPQVREIVVDPATGRFLGERVIGTQEWEGLPAGTVWSFTSVTIGVADEKGVRPATG</sequence>
<keyword evidence="3" id="KW-1185">Reference proteome</keyword>
<feature type="region of interest" description="Disordered" evidence="1">
    <location>
        <begin position="41"/>
        <end position="62"/>
    </location>
</feature>
<dbReference type="InterPro" id="IPR047789">
    <property type="entry name" value="CU044_5270-like"/>
</dbReference>
<evidence type="ECO:0000256" key="1">
    <source>
        <dbReference type="SAM" id="MobiDB-lite"/>
    </source>
</evidence>
<gene>
    <name evidence="2" type="ORF">DFJ66_7473</name>
</gene>
<dbReference type="AlphaFoldDB" id="A0A495XI17"/>
<organism evidence="2 3">
    <name type="scientific">Saccharothrix variisporea</name>
    <dbReference type="NCBI Taxonomy" id="543527"/>
    <lineage>
        <taxon>Bacteria</taxon>
        <taxon>Bacillati</taxon>
        <taxon>Actinomycetota</taxon>
        <taxon>Actinomycetes</taxon>
        <taxon>Pseudonocardiales</taxon>
        <taxon>Pseudonocardiaceae</taxon>
        <taxon>Saccharothrix</taxon>
    </lineage>
</organism>